<dbReference type="AlphaFoldDB" id="A0A0A0LCY6"/>
<protein>
    <submittedName>
        <fullName evidence="2">Uncharacterized protein</fullName>
    </submittedName>
</protein>
<dbReference type="Gramene" id="KGN58537">
    <property type="protein sequence ID" value="KGN58537"/>
    <property type="gene ID" value="Csa_3G665100"/>
</dbReference>
<reference evidence="2 3" key="4">
    <citation type="journal article" date="2011" name="BMC Genomics">
        <title>RNA-Seq improves annotation of protein-coding genes in the cucumber genome.</title>
        <authorList>
            <person name="Li Z."/>
            <person name="Zhang Z."/>
            <person name="Yan P."/>
            <person name="Huang S."/>
            <person name="Fei Z."/>
            <person name="Lin K."/>
        </authorList>
    </citation>
    <scope>NUCLEOTIDE SEQUENCE [LARGE SCALE GENOMIC DNA]</scope>
    <source>
        <strain evidence="3">cv. 9930</strain>
    </source>
</reference>
<dbReference type="EMBL" id="CM002924">
    <property type="protein sequence ID" value="KGN58537.1"/>
    <property type="molecule type" value="Genomic_DNA"/>
</dbReference>
<dbReference type="Proteomes" id="UP000029981">
    <property type="component" value="Chromosome 3"/>
</dbReference>
<gene>
    <name evidence="2" type="ORF">Csa_3G665100</name>
</gene>
<feature type="compositionally biased region" description="Basic and acidic residues" evidence="1">
    <location>
        <begin position="116"/>
        <end position="137"/>
    </location>
</feature>
<evidence type="ECO:0000313" key="2">
    <source>
        <dbReference type="EMBL" id="KGN58537.1"/>
    </source>
</evidence>
<feature type="region of interest" description="Disordered" evidence="1">
    <location>
        <begin position="99"/>
        <end position="137"/>
    </location>
</feature>
<reference evidence="2 3" key="2">
    <citation type="journal article" date="2009" name="PLoS ONE">
        <title>An integrated genetic and cytogenetic map of the cucumber genome.</title>
        <authorList>
            <person name="Ren Y."/>
            <person name="Zhang Z."/>
            <person name="Liu J."/>
            <person name="Staub J.E."/>
            <person name="Han Y."/>
            <person name="Cheng Z."/>
            <person name="Li X."/>
            <person name="Lu J."/>
            <person name="Miao H."/>
            <person name="Kang H."/>
            <person name="Xie B."/>
            <person name="Gu X."/>
            <person name="Wang X."/>
            <person name="Du Y."/>
            <person name="Jin W."/>
            <person name="Huang S."/>
        </authorList>
    </citation>
    <scope>NUCLEOTIDE SEQUENCE [LARGE SCALE GENOMIC DNA]</scope>
    <source>
        <strain evidence="3">cv. 9930</strain>
    </source>
</reference>
<feature type="region of interest" description="Disordered" evidence="1">
    <location>
        <begin position="43"/>
        <end position="76"/>
    </location>
</feature>
<organism evidence="2 3">
    <name type="scientific">Cucumis sativus</name>
    <name type="common">Cucumber</name>
    <dbReference type="NCBI Taxonomy" id="3659"/>
    <lineage>
        <taxon>Eukaryota</taxon>
        <taxon>Viridiplantae</taxon>
        <taxon>Streptophyta</taxon>
        <taxon>Embryophyta</taxon>
        <taxon>Tracheophyta</taxon>
        <taxon>Spermatophyta</taxon>
        <taxon>Magnoliopsida</taxon>
        <taxon>eudicotyledons</taxon>
        <taxon>Gunneridae</taxon>
        <taxon>Pentapetalae</taxon>
        <taxon>rosids</taxon>
        <taxon>fabids</taxon>
        <taxon>Cucurbitales</taxon>
        <taxon>Cucurbitaceae</taxon>
        <taxon>Benincaseae</taxon>
        <taxon>Cucumis</taxon>
    </lineage>
</organism>
<keyword evidence="3" id="KW-1185">Reference proteome</keyword>
<reference evidence="2 3" key="3">
    <citation type="journal article" date="2010" name="BMC Genomics">
        <title>Transcriptome sequencing and comparative analysis of cucumber flowers with different sex types.</title>
        <authorList>
            <person name="Guo S."/>
            <person name="Zheng Y."/>
            <person name="Joung J.G."/>
            <person name="Liu S."/>
            <person name="Zhang Z."/>
            <person name="Crasta O.R."/>
            <person name="Sobral B.W."/>
            <person name="Xu Y."/>
            <person name="Huang S."/>
            <person name="Fei Z."/>
        </authorList>
    </citation>
    <scope>NUCLEOTIDE SEQUENCE [LARGE SCALE GENOMIC DNA]</scope>
    <source>
        <strain evidence="3">cv. 9930</strain>
    </source>
</reference>
<evidence type="ECO:0000256" key="1">
    <source>
        <dbReference type="SAM" id="MobiDB-lite"/>
    </source>
</evidence>
<name>A0A0A0LCY6_CUCSA</name>
<accession>A0A0A0LCY6</accession>
<reference evidence="2 3" key="1">
    <citation type="journal article" date="2009" name="Nat. Genet.">
        <title>The genome of the cucumber, Cucumis sativus L.</title>
        <authorList>
            <person name="Huang S."/>
            <person name="Li R."/>
            <person name="Zhang Z."/>
            <person name="Li L."/>
            <person name="Gu X."/>
            <person name="Fan W."/>
            <person name="Lucas W.J."/>
            <person name="Wang X."/>
            <person name="Xie B."/>
            <person name="Ni P."/>
            <person name="Ren Y."/>
            <person name="Zhu H."/>
            <person name="Li J."/>
            <person name="Lin K."/>
            <person name="Jin W."/>
            <person name="Fei Z."/>
            <person name="Li G."/>
            <person name="Staub J."/>
            <person name="Kilian A."/>
            <person name="van der Vossen E.A."/>
            <person name="Wu Y."/>
            <person name="Guo J."/>
            <person name="He J."/>
            <person name="Jia Z."/>
            <person name="Ren Y."/>
            <person name="Tian G."/>
            <person name="Lu Y."/>
            <person name="Ruan J."/>
            <person name="Qian W."/>
            <person name="Wang M."/>
            <person name="Huang Q."/>
            <person name="Li B."/>
            <person name="Xuan Z."/>
            <person name="Cao J."/>
            <person name="Asan"/>
            <person name="Wu Z."/>
            <person name="Zhang J."/>
            <person name="Cai Q."/>
            <person name="Bai Y."/>
            <person name="Zhao B."/>
            <person name="Han Y."/>
            <person name="Li Y."/>
            <person name="Li X."/>
            <person name="Wang S."/>
            <person name="Shi Q."/>
            <person name="Liu S."/>
            <person name="Cho W.K."/>
            <person name="Kim J.Y."/>
            <person name="Xu Y."/>
            <person name="Heller-Uszynska K."/>
            <person name="Miao H."/>
            <person name="Cheng Z."/>
            <person name="Zhang S."/>
            <person name="Wu J."/>
            <person name="Yang Y."/>
            <person name="Kang H."/>
            <person name="Li M."/>
            <person name="Liang H."/>
            <person name="Ren X."/>
            <person name="Shi Z."/>
            <person name="Wen M."/>
            <person name="Jian M."/>
            <person name="Yang H."/>
            <person name="Zhang G."/>
            <person name="Yang Z."/>
            <person name="Chen R."/>
            <person name="Liu S."/>
            <person name="Li J."/>
            <person name="Ma L."/>
            <person name="Liu H."/>
            <person name="Zhou Y."/>
            <person name="Zhao J."/>
            <person name="Fang X."/>
            <person name="Li G."/>
            <person name="Fang L."/>
            <person name="Li Y."/>
            <person name="Liu D."/>
            <person name="Zheng H."/>
            <person name="Zhang Y."/>
            <person name="Qin N."/>
            <person name="Li Z."/>
            <person name="Yang G."/>
            <person name="Yang S."/>
            <person name="Bolund L."/>
            <person name="Kristiansen K."/>
            <person name="Zheng H."/>
            <person name="Li S."/>
            <person name="Zhang X."/>
            <person name="Yang H."/>
            <person name="Wang J."/>
            <person name="Sun R."/>
            <person name="Zhang B."/>
            <person name="Jiang S."/>
            <person name="Wang J."/>
            <person name="Du Y."/>
            <person name="Li S."/>
        </authorList>
    </citation>
    <scope>NUCLEOTIDE SEQUENCE [LARGE SCALE GENOMIC DNA]</scope>
    <source>
        <strain evidence="3">cv. 9930</strain>
    </source>
</reference>
<proteinExistence type="predicted"/>
<sequence>MDISGKRKRNDNNQNEEDEIQKFSEIVEKFRAPYNWFRARMSTHSAAATHNGGDRKKKKKKPSGSGEDEDDDDDDVWMPCFLLQDFEEEEVIKSWKARAVPRPETAGPAAEFESVDGGRVEGEKGKKEEKLNLRLSL</sequence>
<feature type="compositionally biased region" description="Acidic residues" evidence="1">
    <location>
        <begin position="66"/>
        <end position="76"/>
    </location>
</feature>
<evidence type="ECO:0000313" key="3">
    <source>
        <dbReference type="Proteomes" id="UP000029981"/>
    </source>
</evidence>
<feature type="region of interest" description="Disordered" evidence="1">
    <location>
        <begin position="1"/>
        <end position="21"/>
    </location>
</feature>